<evidence type="ECO:0000256" key="5">
    <source>
        <dbReference type="SAM" id="Phobius"/>
    </source>
</evidence>
<keyword evidence="7" id="KW-1185">Reference proteome</keyword>
<dbReference type="PRINTS" id="PR00237">
    <property type="entry name" value="GPCRRHODOPSN"/>
</dbReference>
<dbReference type="PANTHER" id="PTHR47023:SF1">
    <property type="entry name" value="SEX PEPTIDE RECEPTOR"/>
    <property type="match status" value="1"/>
</dbReference>
<feature type="transmembrane region" description="Helical" evidence="5">
    <location>
        <begin position="330"/>
        <end position="350"/>
    </location>
</feature>
<dbReference type="InterPro" id="IPR017452">
    <property type="entry name" value="GPCR_Rhodpsn_7TM"/>
</dbReference>
<keyword evidence="4 5" id="KW-0472">Membrane</keyword>
<reference evidence="8" key="1">
    <citation type="submission" date="2025-08" db="UniProtKB">
        <authorList>
            <consortium name="RefSeq"/>
        </authorList>
    </citation>
    <scope>IDENTIFICATION</scope>
</reference>
<dbReference type="PANTHER" id="PTHR47023">
    <property type="entry name" value="SEX PEPTIDE RECEPTOR"/>
    <property type="match status" value="1"/>
</dbReference>
<dbReference type="GeneID" id="106808492"/>
<dbReference type="InterPro" id="IPR019427">
    <property type="entry name" value="7TM_GPCR_serpentine_rcpt_Srw"/>
</dbReference>
<dbReference type="Pfam" id="PF10324">
    <property type="entry name" value="7TM_GPCR_Srw"/>
    <property type="match status" value="1"/>
</dbReference>
<evidence type="ECO:0000256" key="1">
    <source>
        <dbReference type="ARBA" id="ARBA00004370"/>
    </source>
</evidence>
<name>A0ABM1E3E7_PRICU</name>
<evidence type="ECO:0000313" key="7">
    <source>
        <dbReference type="Proteomes" id="UP000695022"/>
    </source>
</evidence>
<organism evidence="7 8">
    <name type="scientific">Priapulus caudatus</name>
    <name type="common">Priapulid worm</name>
    <dbReference type="NCBI Taxonomy" id="37621"/>
    <lineage>
        <taxon>Eukaryota</taxon>
        <taxon>Metazoa</taxon>
        <taxon>Ecdysozoa</taxon>
        <taxon>Scalidophora</taxon>
        <taxon>Priapulida</taxon>
        <taxon>Priapulimorpha</taxon>
        <taxon>Priapulimorphida</taxon>
        <taxon>Priapulidae</taxon>
        <taxon>Priapulus</taxon>
    </lineage>
</organism>
<dbReference type="InterPro" id="IPR053071">
    <property type="entry name" value="GPCR1-related_rcpt"/>
</dbReference>
<evidence type="ECO:0000259" key="6">
    <source>
        <dbReference type="PROSITE" id="PS50262"/>
    </source>
</evidence>
<feature type="transmembrane region" description="Helical" evidence="5">
    <location>
        <begin position="41"/>
        <end position="64"/>
    </location>
</feature>
<evidence type="ECO:0000256" key="4">
    <source>
        <dbReference type="ARBA" id="ARBA00023136"/>
    </source>
</evidence>
<dbReference type="PROSITE" id="PS50262">
    <property type="entry name" value="G_PROTEIN_RECEP_F1_2"/>
    <property type="match status" value="1"/>
</dbReference>
<feature type="transmembrane region" description="Helical" evidence="5">
    <location>
        <begin position="76"/>
        <end position="96"/>
    </location>
</feature>
<accession>A0ABM1E3E7</accession>
<proteinExistence type="predicted"/>
<dbReference type="SUPFAM" id="SSF81321">
    <property type="entry name" value="Family A G protein-coupled receptor-like"/>
    <property type="match status" value="1"/>
</dbReference>
<evidence type="ECO:0000256" key="2">
    <source>
        <dbReference type="ARBA" id="ARBA00022692"/>
    </source>
</evidence>
<feature type="transmembrane region" description="Helical" evidence="5">
    <location>
        <begin position="116"/>
        <end position="140"/>
    </location>
</feature>
<feature type="transmembrane region" description="Helical" evidence="5">
    <location>
        <begin position="228"/>
        <end position="255"/>
    </location>
</feature>
<dbReference type="Gene3D" id="1.20.1070.10">
    <property type="entry name" value="Rhodopsin 7-helix transmembrane proteins"/>
    <property type="match status" value="1"/>
</dbReference>
<feature type="transmembrane region" description="Helical" evidence="5">
    <location>
        <begin position="161"/>
        <end position="177"/>
    </location>
</feature>
<keyword evidence="3 5" id="KW-1133">Transmembrane helix</keyword>
<gene>
    <name evidence="8" type="primary">LOC106808492</name>
</gene>
<protein>
    <submittedName>
        <fullName evidence="8">Sex peptide receptor-like</fullName>
    </submittedName>
</protein>
<dbReference type="InterPro" id="IPR000276">
    <property type="entry name" value="GPCR_Rhodpsn"/>
</dbReference>
<comment type="subcellular location">
    <subcellularLocation>
        <location evidence="1">Membrane</location>
    </subcellularLocation>
</comment>
<feature type="domain" description="G-protein coupled receptors family 1 profile" evidence="6">
    <location>
        <begin position="56"/>
        <end position="347"/>
    </location>
</feature>
<dbReference type="Proteomes" id="UP000695022">
    <property type="component" value="Unplaced"/>
</dbReference>
<dbReference type="RefSeq" id="XP_014666718.1">
    <property type="nucleotide sequence ID" value="XM_014811232.1"/>
</dbReference>
<feature type="transmembrane region" description="Helical" evidence="5">
    <location>
        <begin position="286"/>
        <end position="310"/>
    </location>
</feature>
<evidence type="ECO:0000313" key="8">
    <source>
        <dbReference type="RefSeq" id="XP_014666718.1"/>
    </source>
</evidence>
<dbReference type="CDD" id="cd14978">
    <property type="entry name" value="7tmA_FMRFamide_R-like"/>
    <property type="match status" value="1"/>
</dbReference>
<sequence>MMAGSCQADQMSIDFDGNVTPPIRHWQPLTYAHQSKMALPMLGYICPLLILITIVFNTLVVIVLFKKHMRTATNMLLTAMAISDMLTGVVNLPWWIYYYVFNNYHDPVSLAWCKTYYYVGEFLPIIFHTASIWLTMALAIQRYIFVCHPTYSKSWCSMERVKWNIFLIYVASTVYNVPRFFDTDYVMCETPWPLRANVTENSTNIVNHCFKDFKPWVWRIGLNVYFNIYYWFRVILVHVIPCTTLIVLNSLLLAAMRQAAERRKKLMQENRKSESKKLRESNCTTGMLIVVVSVFLVVEVPLAIVFILHICQNTFELQVVSIDVLNTVTLTTAFLIILSYPINFCIYCGMSKQFRNTFKHLFVKDNMVRSHSGNSTRYTCIANNETTVL</sequence>
<keyword evidence="2 5" id="KW-0812">Transmembrane</keyword>
<evidence type="ECO:0000256" key="3">
    <source>
        <dbReference type="ARBA" id="ARBA00022989"/>
    </source>
</evidence>